<name>A0ABW1R975_9LACO</name>
<protein>
    <recommendedName>
        <fullName evidence="3">DUF4868 domain-containing protein</fullName>
    </recommendedName>
</protein>
<organism evidence="1 2">
    <name type="scientific">Loigolactobacillus jiayinensis</name>
    <dbReference type="NCBI Taxonomy" id="2486016"/>
    <lineage>
        <taxon>Bacteria</taxon>
        <taxon>Bacillati</taxon>
        <taxon>Bacillota</taxon>
        <taxon>Bacilli</taxon>
        <taxon>Lactobacillales</taxon>
        <taxon>Lactobacillaceae</taxon>
        <taxon>Loigolactobacillus</taxon>
    </lineage>
</organism>
<comment type="caution">
    <text evidence="1">The sequence shown here is derived from an EMBL/GenBank/DDBJ whole genome shotgun (WGS) entry which is preliminary data.</text>
</comment>
<reference evidence="2" key="1">
    <citation type="journal article" date="2019" name="Int. J. Syst. Evol. Microbiol.">
        <title>The Global Catalogue of Microorganisms (GCM) 10K type strain sequencing project: providing services to taxonomists for standard genome sequencing and annotation.</title>
        <authorList>
            <consortium name="The Broad Institute Genomics Platform"/>
            <consortium name="The Broad Institute Genome Sequencing Center for Infectious Disease"/>
            <person name="Wu L."/>
            <person name="Ma J."/>
        </authorList>
    </citation>
    <scope>NUCLEOTIDE SEQUENCE [LARGE SCALE GENOMIC DNA]</scope>
    <source>
        <strain evidence="2">CCM 8904</strain>
    </source>
</reference>
<evidence type="ECO:0000313" key="1">
    <source>
        <dbReference type="EMBL" id="MFC6169435.1"/>
    </source>
</evidence>
<accession>A0ABW1R975</accession>
<proteinExistence type="predicted"/>
<dbReference type="EMBL" id="JBHSSL010000018">
    <property type="protein sequence ID" value="MFC6169435.1"/>
    <property type="molecule type" value="Genomic_DNA"/>
</dbReference>
<dbReference type="RefSeq" id="WP_125551285.1">
    <property type="nucleotide sequence ID" value="NZ_JBHSSL010000018.1"/>
</dbReference>
<gene>
    <name evidence="1" type="ORF">ACFQGP_02445</name>
</gene>
<evidence type="ECO:0000313" key="2">
    <source>
        <dbReference type="Proteomes" id="UP001596289"/>
    </source>
</evidence>
<dbReference type="Proteomes" id="UP001596289">
    <property type="component" value="Unassembled WGS sequence"/>
</dbReference>
<sequence>MHSILTDLENAQEQHLLVNVYQEAQEIVYTGYVTMVNNTAVILNTYDDGGLRDGAVYLALAVISEVELDGQDLTSMAFRIKNAQLEQFIKLTPQRLDLNDQFALLPQLLQTSLNQQYFMLLILDNGETFMEGFVQSVTTDAVTMNVFDKFDFSTQRLVTVALADIQIIELQGKELTLVGKFLQEVTNKQHVAVVNFTVPLAIAQQLRLAQKGHELVMIYTGNDEDNFFVGTVNTLNQTSVLFNLIDMNGQFGGYVLLRIDEIQRLTTQADYLQLMQFFLKINRQRHFVKQPVLNDERLFDGTTDLFAGLVQQARVFARVIRLRLRHDPGTFTGIPLHFDGDIVTLRLITSSEADDADDDDFEIEDQMSFSLDNVGELAFDYLDAYLTERQIKQNGDV</sequence>
<keyword evidence="2" id="KW-1185">Reference proteome</keyword>
<evidence type="ECO:0008006" key="3">
    <source>
        <dbReference type="Google" id="ProtNLM"/>
    </source>
</evidence>